<dbReference type="EMBL" id="PYMH01000001">
    <property type="protein sequence ID" value="PSU36328.1"/>
    <property type="molecule type" value="Genomic_DNA"/>
</dbReference>
<dbReference type="GO" id="GO:0016861">
    <property type="term" value="F:intramolecular oxidoreductase activity, interconverting aldoses and ketoses"/>
    <property type="evidence" value="ECO:0007669"/>
    <property type="project" value="UniProtKB-ARBA"/>
</dbReference>
<gene>
    <name evidence="2" type="ORF">C9I99_04860</name>
</gene>
<evidence type="ECO:0008006" key="4">
    <source>
        <dbReference type="Google" id="ProtNLM"/>
    </source>
</evidence>
<reference evidence="2 3" key="1">
    <citation type="submission" date="2018-03" db="EMBL/GenBank/DDBJ databases">
        <title>Whole genome sequencing of Histamine producing bacteria.</title>
        <authorList>
            <person name="Butler K."/>
        </authorList>
    </citation>
    <scope>NUCLEOTIDE SEQUENCE [LARGE SCALE GENOMIC DNA]</scope>
    <source>
        <strain evidence="2 3">JCM 13586</strain>
    </source>
</reference>
<proteinExistence type="inferred from homology"/>
<evidence type="ECO:0000313" key="3">
    <source>
        <dbReference type="Proteomes" id="UP000241222"/>
    </source>
</evidence>
<accession>A0A2T3J4V7</accession>
<dbReference type="AlphaFoldDB" id="A0A2T3J4V7"/>
<dbReference type="Proteomes" id="UP000241222">
    <property type="component" value="Unassembled WGS sequence"/>
</dbReference>
<dbReference type="GO" id="GO:0005975">
    <property type="term" value="P:carbohydrate metabolic process"/>
    <property type="evidence" value="ECO:0007669"/>
    <property type="project" value="InterPro"/>
</dbReference>
<dbReference type="Gene3D" id="3.40.1400.10">
    <property type="entry name" value="Sugar-phosphate isomerase, RpiB/LacA/LacB"/>
    <property type="match status" value="1"/>
</dbReference>
<sequence length="67" mass="7099">MKCRITENLEALGHSVVNVGTDDRTRTHSALFAGEVTKLINQGKVERGILICGTGVGMSICANIDLA</sequence>
<organism evidence="2 3">
    <name type="scientific">Photobacterium lutimaris</name>
    <dbReference type="NCBI Taxonomy" id="388278"/>
    <lineage>
        <taxon>Bacteria</taxon>
        <taxon>Pseudomonadati</taxon>
        <taxon>Pseudomonadota</taxon>
        <taxon>Gammaproteobacteria</taxon>
        <taxon>Vibrionales</taxon>
        <taxon>Vibrionaceae</taxon>
        <taxon>Photobacterium</taxon>
    </lineage>
</organism>
<keyword evidence="3" id="KW-1185">Reference proteome</keyword>
<name>A0A2T3J4V7_9GAMM</name>
<dbReference type="Pfam" id="PF02502">
    <property type="entry name" value="LacAB_rpiB"/>
    <property type="match status" value="1"/>
</dbReference>
<dbReference type="InterPro" id="IPR003500">
    <property type="entry name" value="RpiB_LacA_LacB"/>
</dbReference>
<evidence type="ECO:0000313" key="2">
    <source>
        <dbReference type="EMBL" id="PSU36328.1"/>
    </source>
</evidence>
<evidence type="ECO:0000256" key="1">
    <source>
        <dbReference type="ARBA" id="ARBA00008754"/>
    </source>
</evidence>
<protein>
    <recommendedName>
        <fullName evidence="4">Ribose-5-phosphate isomerase</fullName>
    </recommendedName>
</protein>
<dbReference type="InterPro" id="IPR036569">
    <property type="entry name" value="RpiB_LacA_LacB_sf"/>
</dbReference>
<comment type="similarity">
    <text evidence="1">Belongs to the LacAB/RpiB family.</text>
</comment>
<comment type="caution">
    <text evidence="2">The sequence shown here is derived from an EMBL/GenBank/DDBJ whole genome shotgun (WGS) entry which is preliminary data.</text>
</comment>
<dbReference type="SUPFAM" id="SSF89623">
    <property type="entry name" value="Ribose/Galactose isomerase RpiB/AlsB"/>
    <property type="match status" value="1"/>
</dbReference>
<dbReference type="OrthoDB" id="1778624at2"/>